<dbReference type="Proteomes" id="UP001162162">
    <property type="component" value="Unassembled WGS sequence"/>
</dbReference>
<dbReference type="AlphaFoldDB" id="A0AAV8X1A7"/>
<proteinExistence type="predicted"/>
<keyword evidence="4" id="KW-1185">Reference proteome</keyword>
<reference evidence="3" key="1">
    <citation type="journal article" date="2023" name="Insect Mol. Biol.">
        <title>Genome sequencing provides insights into the evolution of gene families encoding plant cell wall-degrading enzymes in longhorned beetles.</title>
        <authorList>
            <person name="Shin N.R."/>
            <person name="Okamura Y."/>
            <person name="Kirsch R."/>
            <person name="Pauchet Y."/>
        </authorList>
    </citation>
    <scope>NUCLEOTIDE SEQUENCE</scope>
    <source>
        <strain evidence="3">AMC_N1</strain>
    </source>
</reference>
<sequence>MGYNLNSSQIVKKLERLKKNIENSLQTIEDFLNNIEQRKVAPWKKINYNTQKLKKNVHQHKPKDVGDAISVALRTIGKNKKENKTCSCDTGSKKGGILPLIPIFAGLSAPGGPKWWDGRDNKSNIRNKNAKEQLEESQRHNKRMESIAMGKGLYMRPYKTGLGLF</sequence>
<evidence type="ECO:0000256" key="1">
    <source>
        <dbReference type="SAM" id="Coils"/>
    </source>
</evidence>
<feature type="compositionally biased region" description="Basic and acidic residues" evidence="2">
    <location>
        <begin position="116"/>
        <end position="140"/>
    </location>
</feature>
<comment type="caution">
    <text evidence="3">The sequence shown here is derived from an EMBL/GenBank/DDBJ whole genome shotgun (WGS) entry which is preliminary data.</text>
</comment>
<organism evidence="3 4">
    <name type="scientific">Aromia moschata</name>
    <dbReference type="NCBI Taxonomy" id="1265417"/>
    <lineage>
        <taxon>Eukaryota</taxon>
        <taxon>Metazoa</taxon>
        <taxon>Ecdysozoa</taxon>
        <taxon>Arthropoda</taxon>
        <taxon>Hexapoda</taxon>
        <taxon>Insecta</taxon>
        <taxon>Pterygota</taxon>
        <taxon>Neoptera</taxon>
        <taxon>Endopterygota</taxon>
        <taxon>Coleoptera</taxon>
        <taxon>Polyphaga</taxon>
        <taxon>Cucujiformia</taxon>
        <taxon>Chrysomeloidea</taxon>
        <taxon>Cerambycidae</taxon>
        <taxon>Cerambycinae</taxon>
        <taxon>Callichromatini</taxon>
        <taxon>Aromia</taxon>
    </lineage>
</organism>
<evidence type="ECO:0000256" key="2">
    <source>
        <dbReference type="SAM" id="MobiDB-lite"/>
    </source>
</evidence>
<name>A0AAV8X1A7_9CUCU</name>
<accession>A0AAV8X1A7</accession>
<protein>
    <submittedName>
        <fullName evidence="3">Uncharacterized protein</fullName>
    </submittedName>
</protein>
<feature type="coiled-coil region" evidence="1">
    <location>
        <begin position="11"/>
        <end position="38"/>
    </location>
</feature>
<evidence type="ECO:0000313" key="4">
    <source>
        <dbReference type="Proteomes" id="UP001162162"/>
    </source>
</evidence>
<gene>
    <name evidence="3" type="ORF">NQ318_014381</name>
</gene>
<feature type="region of interest" description="Disordered" evidence="2">
    <location>
        <begin position="115"/>
        <end position="140"/>
    </location>
</feature>
<evidence type="ECO:0000313" key="3">
    <source>
        <dbReference type="EMBL" id="KAJ8932432.1"/>
    </source>
</evidence>
<dbReference type="EMBL" id="JAPWTK010001471">
    <property type="protein sequence ID" value="KAJ8932432.1"/>
    <property type="molecule type" value="Genomic_DNA"/>
</dbReference>
<keyword evidence="1" id="KW-0175">Coiled coil</keyword>